<evidence type="ECO:0000256" key="3">
    <source>
        <dbReference type="ARBA" id="ARBA00022884"/>
    </source>
</evidence>
<sequence>MASLSLAPCGLKPLSLSSNGNRYFSMASLSCHARSLSLSTSFSNASLFSFSTAGTFCQPMRLSNKSQQRRGSLVVCEAGSTTKPDSAAKRMRQNAKRRLRNKARKSEIRKRMRTVLWILNSLRKKKNATPEDIIPIEKMISIIYSKIDKAVRVGVLHKNTASHRKSRLARRKKALLIFRGWYTPAPEKSASMSA</sequence>
<dbReference type="EMBL" id="JAMQYH010000004">
    <property type="protein sequence ID" value="KAJ1689876.1"/>
    <property type="molecule type" value="Genomic_DNA"/>
</dbReference>
<dbReference type="Pfam" id="PF01649">
    <property type="entry name" value="Ribosomal_S20p"/>
    <property type="match status" value="1"/>
</dbReference>
<evidence type="ECO:0008006" key="8">
    <source>
        <dbReference type="Google" id="ProtNLM"/>
    </source>
</evidence>
<dbReference type="HAMAP" id="MF_00500">
    <property type="entry name" value="Ribosomal_bS20"/>
    <property type="match status" value="1"/>
</dbReference>
<dbReference type="AlphaFoldDB" id="A0A9Q0HKS1"/>
<evidence type="ECO:0000256" key="2">
    <source>
        <dbReference type="ARBA" id="ARBA00022730"/>
    </source>
</evidence>
<evidence type="ECO:0000256" key="4">
    <source>
        <dbReference type="ARBA" id="ARBA00022980"/>
    </source>
</evidence>
<keyword evidence="3" id="KW-0694">RNA-binding</keyword>
<proteinExistence type="inferred from homology"/>
<gene>
    <name evidence="6" type="ORF">LUZ63_014031</name>
</gene>
<dbReference type="PANTHER" id="PTHR33398:SF1">
    <property type="entry name" value="SMALL RIBOSOMAL SUBUNIT PROTEIN BS20C"/>
    <property type="match status" value="1"/>
</dbReference>
<keyword evidence="5" id="KW-0687">Ribonucleoprotein</keyword>
<dbReference type="InterPro" id="IPR002583">
    <property type="entry name" value="Ribosomal_bS20"/>
</dbReference>
<name>A0A9Q0HKS1_9POAL</name>
<protein>
    <recommendedName>
        <fullName evidence="8">Ribosomal protein S20</fullName>
    </recommendedName>
</protein>
<dbReference type="OrthoDB" id="4825at2759"/>
<reference evidence="6" key="1">
    <citation type="journal article" date="2022" name="Cell">
        <title>Repeat-based holocentromeres influence genome architecture and karyotype evolution.</title>
        <authorList>
            <person name="Hofstatter P.G."/>
            <person name="Thangavel G."/>
            <person name="Lux T."/>
            <person name="Neumann P."/>
            <person name="Vondrak T."/>
            <person name="Novak P."/>
            <person name="Zhang M."/>
            <person name="Costa L."/>
            <person name="Castellani M."/>
            <person name="Scott A."/>
            <person name="Toegelov H."/>
            <person name="Fuchs J."/>
            <person name="Mata-Sucre Y."/>
            <person name="Dias Y."/>
            <person name="Vanzela A.L.L."/>
            <person name="Huettel B."/>
            <person name="Almeida C.C.S."/>
            <person name="Simkova H."/>
            <person name="Souza G."/>
            <person name="Pedrosa-Harand A."/>
            <person name="Macas J."/>
            <person name="Mayer K.F.X."/>
            <person name="Houben A."/>
            <person name="Marques A."/>
        </authorList>
    </citation>
    <scope>NUCLEOTIDE SEQUENCE</scope>
    <source>
        <strain evidence="6">RhyBre1mFocal</strain>
    </source>
</reference>
<dbReference type="InterPro" id="IPR036510">
    <property type="entry name" value="Ribosomal_bS20_sf"/>
</dbReference>
<dbReference type="SUPFAM" id="SSF46992">
    <property type="entry name" value="Ribosomal protein S20"/>
    <property type="match status" value="1"/>
</dbReference>
<keyword evidence="7" id="KW-1185">Reference proteome</keyword>
<keyword evidence="4" id="KW-0689">Ribosomal protein</keyword>
<comment type="caution">
    <text evidence="6">The sequence shown here is derived from an EMBL/GenBank/DDBJ whole genome shotgun (WGS) entry which is preliminary data.</text>
</comment>
<dbReference type="Gene3D" id="1.20.58.110">
    <property type="entry name" value="Ribosomal protein S20"/>
    <property type="match status" value="1"/>
</dbReference>
<evidence type="ECO:0000256" key="5">
    <source>
        <dbReference type="ARBA" id="ARBA00023274"/>
    </source>
</evidence>
<evidence type="ECO:0000313" key="7">
    <source>
        <dbReference type="Proteomes" id="UP001151287"/>
    </source>
</evidence>
<dbReference type="Proteomes" id="UP001151287">
    <property type="component" value="Unassembled WGS sequence"/>
</dbReference>
<comment type="similarity">
    <text evidence="1">Belongs to the bacterial ribosomal protein bS20 family.</text>
</comment>
<accession>A0A9Q0HKS1</accession>
<dbReference type="GO" id="GO:0006412">
    <property type="term" value="P:translation"/>
    <property type="evidence" value="ECO:0007669"/>
    <property type="project" value="InterPro"/>
</dbReference>
<evidence type="ECO:0000256" key="1">
    <source>
        <dbReference type="ARBA" id="ARBA00007634"/>
    </source>
</evidence>
<dbReference type="PANTHER" id="PTHR33398">
    <property type="entry name" value="30S RIBOSOMAL PROTEIN S20"/>
    <property type="match status" value="1"/>
</dbReference>
<organism evidence="6 7">
    <name type="scientific">Rhynchospora breviuscula</name>
    <dbReference type="NCBI Taxonomy" id="2022672"/>
    <lineage>
        <taxon>Eukaryota</taxon>
        <taxon>Viridiplantae</taxon>
        <taxon>Streptophyta</taxon>
        <taxon>Embryophyta</taxon>
        <taxon>Tracheophyta</taxon>
        <taxon>Spermatophyta</taxon>
        <taxon>Magnoliopsida</taxon>
        <taxon>Liliopsida</taxon>
        <taxon>Poales</taxon>
        <taxon>Cyperaceae</taxon>
        <taxon>Cyperoideae</taxon>
        <taxon>Rhynchosporeae</taxon>
        <taxon>Rhynchospora</taxon>
    </lineage>
</organism>
<dbReference type="GO" id="GO:0003735">
    <property type="term" value="F:structural constituent of ribosome"/>
    <property type="evidence" value="ECO:0007669"/>
    <property type="project" value="InterPro"/>
</dbReference>
<keyword evidence="2" id="KW-0699">rRNA-binding</keyword>
<evidence type="ECO:0000313" key="6">
    <source>
        <dbReference type="EMBL" id="KAJ1689876.1"/>
    </source>
</evidence>
<dbReference type="NCBIfam" id="TIGR00029">
    <property type="entry name" value="S20"/>
    <property type="match status" value="1"/>
</dbReference>
<dbReference type="GO" id="GO:0015935">
    <property type="term" value="C:small ribosomal subunit"/>
    <property type="evidence" value="ECO:0007669"/>
    <property type="project" value="TreeGrafter"/>
</dbReference>
<dbReference type="GO" id="GO:0070181">
    <property type="term" value="F:small ribosomal subunit rRNA binding"/>
    <property type="evidence" value="ECO:0007669"/>
    <property type="project" value="TreeGrafter"/>
</dbReference>